<evidence type="ECO:0000313" key="2">
    <source>
        <dbReference type="Proteomes" id="UP000599074"/>
    </source>
</evidence>
<comment type="caution">
    <text evidence="1">The sequence shown here is derived from an EMBL/GenBank/DDBJ whole genome shotgun (WGS) entry which is preliminary data.</text>
</comment>
<gene>
    <name evidence="1" type="ORF">Pme01_24310</name>
</gene>
<dbReference type="Proteomes" id="UP000599074">
    <property type="component" value="Unassembled WGS sequence"/>
</dbReference>
<accession>A0A8J3X0Y9</accession>
<dbReference type="AlphaFoldDB" id="A0A8J3X0Y9"/>
<dbReference type="EMBL" id="BOON01000021">
    <property type="protein sequence ID" value="GII22834.1"/>
    <property type="molecule type" value="Genomic_DNA"/>
</dbReference>
<organism evidence="1 2">
    <name type="scientific">Planosporangium mesophilum</name>
    <dbReference type="NCBI Taxonomy" id="689768"/>
    <lineage>
        <taxon>Bacteria</taxon>
        <taxon>Bacillati</taxon>
        <taxon>Actinomycetota</taxon>
        <taxon>Actinomycetes</taxon>
        <taxon>Micromonosporales</taxon>
        <taxon>Micromonosporaceae</taxon>
        <taxon>Planosporangium</taxon>
    </lineage>
</organism>
<evidence type="ECO:0000313" key="1">
    <source>
        <dbReference type="EMBL" id="GII22834.1"/>
    </source>
</evidence>
<keyword evidence="2" id="KW-1185">Reference proteome</keyword>
<sequence length="96" mass="10169">MPVKLLMGGFLTVAAWASSVDTLHLRGFGLALPENADLLSRSALRARGDVDAPLPPSRWTHCWPDTDLRNFGSTACDLLAVASGALDGFIGFSQSP</sequence>
<proteinExistence type="predicted"/>
<reference evidence="1" key="1">
    <citation type="submission" date="2021-01" db="EMBL/GenBank/DDBJ databases">
        <title>Whole genome shotgun sequence of Planosporangium mesophilum NBRC 109066.</title>
        <authorList>
            <person name="Komaki H."/>
            <person name="Tamura T."/>
        </authorList>
    </citation>
    <scope>NUCLEOTIDE SEQUENCE</scope>
    <source>
        <strain evidence="1">NBRC 109066</strain>
    </source>
</reference>
<name>A0A8J3X0Y9_9ACTN</name>
<protein>
    <submittedName>
        <fullName evidence="1">Uncharacterized protein</fullName>
    </submittedName>
</protein>